<protein>
    <submittedName>
        <fullName evidence="1">Uncharacterized protein</fullName>
    </submittedName>
</protein>
<dbReference type="Proteomes" id="UP000239434">
    <property type="component" value="Unassembled WGS sequence"/>
</dbReference>
<dbReference type="InterPro" id="IPR012337">
    <property type="entry name" value="RNaseH-like_sf"/>
</dbReference>
<name>A0A2S9INK3_9HYPH</name>
<comment type="caution">
    <text evidence="1">The sequence shown here is derived from an EMBL/GenBank/DDBJ whole genome shotgun (WGS) entry which is preliminary data.</text>
</comment>
<proteinExistence type="predicted"/>
<keyword evidence="2" id="KW-1185">Reference proteome</keyword>
<sequence>MPVILGLDPSQKTGWAFYDTSVNLSAIKSGVLKISAVKGEFEGNAGQLGKALAKLIKEHGKPDFAVIEQAPRRPYGGDKQDDKNTVKFMGDEMPAQEGDEQGGSGPGLQGTLSTNQMAAALCAILGAYGIPFETMTDSKWRKHSYGFGKRAGWTRPDWKRHARAQCAQVRITATNDDMAEACWIAFAGKSCEKFRWMENQAAAGSQEFRMMKSGRAA</sequence>
<evidence type="ECO:0000313" key="2">
    <source>
        <dbReference type="Proteomes" id="UP000239434"/>
    </source>
</evidence>
<accession>A0A2S9INK3</accession>
<dbReference type="EMBL" id="PVBR01000014">
    <property type="protein sequence ID" value="PRD42101.1"/>
    <property type="molecule type" value="Genomic_DNA"/>
</dbReference>
<dbReference type="SUPFAM" id="SSF53098">
    <property type="entry name" value="Ribonuclease H-like"/>
    <property type="match status" value="1"/>
</dbReference>
<dbReference type="Gene3D" id="3.30.420.10">
    <property type="entry name" value="Ribonuclease H-like superfamily/Ribonuclease H"/>
    <property type="match status" value="1"/>
</dbReference>
<dbReference type="RefSeq" id="WP_105743369.1">
    <property type="nucleotide sequence ID" value="NZ_PVBR01000014.1"/>
</dbReference>
<dbReference type="GO" id="GO:0003676">
    <property type="term" value="F:nucleic acid binding"/>
    <property type="evidence" value="ECO:0007669"/>
    <property type="project" value="InterPro"/>
</dbReference>
<gene>
    <name evidence="1" type="ORF">C5748_18270</name>
</gene>
<reference evidence="1 2" key="1">
    <citation type="submission" date="2018-02" db="EMBL/GenBank/DDBJ databases">
        <title>The draft genome of Phyllobacterium sp. 1N-3.</title>
        <authorList>
            <person name="Liu L."/>
            <person name="Li L."/>
            <person name="Zhang X."/>
            <person name="Wang T."/>
            <person name="Liang L."/>
        </authorList>
    </citation>
    <scope>NUCLEOTIDE SEQUENCE [LARGE SCALE GENOMIC DNA]</scope>
    <source>
        <strain evidence="1 2">1N-3</strain>
    </source>
</reference>
<organism evidence="1 2">
    <name type="scientific">Phyllobacterium phragmitis</name>
    <dbReference type="NCBI Taxonomy" id="2670329"/>
    <lineage>
        <taxon>Bacteria</taxon>
        <taxon>Pseudomonadati</taxon>
        <taxon>Pseudomonadota</taxon>
        <taxon>Alphaproteobacteria</taxon>
        <taxon>Hyphomicrobiales</taxon>
        <taxon>Phyllobacteriaceae</taxon>
        <taxon>Phyllobacterium</taxon>
    </lineage>
</organism>
<dbReference type="InterPro" id="IPR036397">
    <property type="entry name" value="RNaseH_sf"/>
</dbReference>
<evidence type="ECO:0000313" key="1">
    <source>
        <dbReference type="EMBL" id="PRD42101.1"/>
    </source>
</evidence>
<dbReference type="AlphaFoldDB" id="A0A2S9INK3"/>